<evidence type="ECO:0000256" key="5">
    <source>
        <dbReference type="ARBA" id="ARBA00022438"/>
    </source>
</evidence>
<evidence type="ECO:0000256" key="3">
    <source>
        <dbReference type="ARBA" id="ARBA00001947"/>
    </source>
</evidence>
<keyword evidence="11" id="KW-1185">Reference proteome</keyword>
<dbReference type="GO" id="GO:0006508">
    <property type="term" value="P:proteolysis"/>
    <property type="evidence" value="ECO:0007669"/>
    <property type="project" value="UniProtKB-KW"/>
</dbReference>
<sequence length="371" mass="41565">MDPRIIKLASNLVNYSMAVKPGEKVYVQHFGSATGDLARAVIKEVYKAGGVPFAHYTDNRTLREILLNCNEEQIKLMAKIDAAEMSEMDCYIGIRGADNVAELSDVPAENMKLYERLYQVPVHHDIRVRKTKWVVLRYPDNAMAQLSNTSLENFEDFYFDVCTLDYAKMGEAMKPLIDLMNKTDKVRIVGPGTDLNFSIKDIPAIPCAGNMNIPDGEVYTAPVKDSVNGTISYNTPSIWGGFTYDNIKLTFENGKIVDATANDTEKINEVFNTDEGARYVGEFAIGVNPYVLNPMKDILFDEKICGSLHFTPGNCYDEAPNGNSSAIHWDLVLIQREEWGGGEIYFDDVLIRKNGIFVIPELECLNPENLI</sequence>
<dbReference type="SUPFAM" id="SSF144052">
    <property type="entry name" value="Thermophilic metalloprotease-like"/>
    <property type="match status" value="1"/>
</dbReference>
<keyword evidence="6" id="KW-0645">Protease</keyword>
<gene>
    <name evidence="10" type="ORF">SAMN02745111_01754</name>
</gene>
<evidence type="ECO:0000256" key="8">
    <source>
        <dbReference type="ARBA" id="ARBA00022801"/>
    </source>
</evidence>
<protein>
    <submittedName>
        <fullName evidence="10">Leucyl aminopeptidase (Aminopeptidase T)</fullName>
    </submittedName>
</protein>
<dbReference type="Proteomes" id="UP000190814">
    <property type="component" value="Unassembled WGS sequence"/>
</dbReference>
<organism evidence="10 11">
    <name type="scientific">Eubacterium uniforme</name>
    <dbReference type="NCBI Taxonomy" id="39495"/>
    <lineage>
        <taxon>Bacteria</taxon>
        <taxon>Bacillati</taxon>
        <taxon>Bacillota</taxon>
        <taxon>Clostridia</taxon>
        <taxon>Eubacteriales</taxon>
        <taxon>Eubacteriaceae</taxon>
        <taxon>Eubacterium</taxon>
    </lineage>
</organism>
<keyword evidence="9" id="KW-0482">Metalloprotease</keyword>
<comment type="cofactor">
    <cofactor evidence="1">
        <name>Co(2+)</name>
        <dbReference type="ChEBI" id="CHEBI:48828"/>
    </cofactor>
</comment>
<evidence type="ECO:0000313" key="11">
    <source>
        <dbReference type="Proteomes" id="UP000190814"/>
    </source>
</evidence>
<dbReference type="OrthoDB" id="9803993at2"/>
<dbReference type="InterPro" id="IPR052170">
    <property type="entry name" value="M29_Exopeptidase"/>
</dbReference>
<evidence type="ECO:0000256" key="7">
    <source>
        <dbReference type="ARBA" id="ARBA00022723"/>
    </source>
</evidence>
<dbReference type="Pfam" id="PF02073">
    <property type="entry name" value="Peptidase_M29"/>
    <property type="match status" value="1"/>
</dbReference>
<comment type="cofactor">
    <cofactor evidence="2">
        <name>Mg(2+)</name>
        <dbReference type="ChEBI" id="CHEBI:18420"/>
    </cofactor>
</comment>
<dbReference type="Gene3D" id="3.40.1830.10">
    <property type="entry name" value="Thermophilic metalloprotease (M29)"/>
    <property type="match status" value="1"/>
</dbReference>
<evidence type="ECO:0000256" key="6">
    <source>
        <dbReference type="ARBA" id="ARBA00022670"/>
    </source>
</evidence>
<reference evidence="10 11" key="1">
    <citation type="submission" date="2017-02" db="EMBL/GenBank/DDBJ databases">
        <authorList>
            <person name="Peterson S.W."/>
        </authorList>
    </citation>
    <scope>NUCLEOTIDE SEQUENCE [LARGE SCALE GENOMIC DNA]</scope>
    <source>
        <strain evidence="10 11">ATCC 35992</strain>
    </source>
</reference>
<dbReference type="STRING" id="39495.SAMN02745111_01754"/>
<dbReference type="InterPro" id="IPR035097">
    <property type="entry name" value="M29_N-terminal"/>
</dbReference>
<dbReference type="GO" id="GO:0008237">
    <property type="term" value="F:metallopeptidase activity"/>
    <property type="evidence" value="ECO:0007669"/>
    <property type="project" value="UniProtKB-KW"/>
</dbReference>
<dbReference type="GO" id="GO:0046872">
    <property type="term" value="F:metal ion binding"/>
    <property type="evidence" value="ECO:0007669"/>
    <property type="project" value="UniProtKB-KW"/>
</dbReference>
<accession>A0A1T4VVP8</accession>
<evidence type="ECO:0000256" key="4">
    <source>
        <dbReference type="ARBA" id="ARBA00008236"/>
    </source>
</evidence>
<name>A0A1T4VVP8_9FIRM</name>
<evidence type="ECO:0000256" key="9">
    <source>
        <dbReference type="ARBA" id="ARBA00023049"/>
    </source>
</evidence>
<keyword evidence="8" id="KW-0378">Hydrolase</keyword>
<dbReference type="InterPro" id="IPR000787">
    <property type="entry name" value="Peptidase_M29"/>
</dbReference>
<comment type="cofactor">
    <cofactor evidence="3">
        <name>Zn(2+)</name>
        <dbReference type="ChEBI" id="CHEBI:29105"/>
    </cofactor>
</comment>
<dbReference type="EMBL" id="FUXZ01000010">
    <property type="protein sequence ID" value="SKA69063.1"/>
    <property type="molecule type" value="Genomic_DNA"/>
</dbReference>
<comment type="similarity">
    <text evidence="4">Belongs to the peptidase M29 family.</text>
</comment>
<keyword evidence="7" id="KW-0479">Metal-binding</keyword>
<dbReference type="PANTHER" id="PTHR34448:SF1">
    <property type="entry name" value="BLL6088 PROTEIN"/>
    <property type="match status" value="1"/>
</dbReference>
<dbReference type="PANTHER" id="PTHR34448">
    <property type="entry name" value="AMINOPEPTIDASE"/>
    <property type="match status" value="1"/>
</dbReference>
<keyword evidence="5 10" id="KW-0031">Aminopeptidase</keyword>
<dbReference type="GO" id="GO:0004177">
    <property type="term" value="F:aminopeptidase activity"/>
    <property type="evidence" value="ECO:0007669"/>
    <property type="project" value="UniProtKB-KW"/>
</dbReference>
<evidence type="ECO:0000313" key="10">
    <source>
        <dbReference type="EMBL" id="SKA69063.1"/>
    </source>
</evidence>
<evidence type="ECO:0000256" key="1">
    <source>
        <dbReference type="ARBA" id="ARBA00001941"/>
    </source>
</evidence>
<evidence type="ECO:0000256" key="2">
    <source>
        <dbReference type="ARBA" id="ARBA00001946"/>
    </source>
</evidence>
<proteinExistence type="inferred from homology"/>
<dbReference type="AlphaFoldDB" id="A0A1T4VVP8"/>